<sequence>MVNTKHSPEPEETRLFKFFSQVAIFYLPRKIVYLIVACQEFAPPAVKNQELFVSWRCFVDAPC</sequence>
<organism evidence="1 2">
    <name type="scientific">[Candida] arabinofermentans NRRL YB-2248</name>
    <dbReference type="NCBI Taxonomy" id="983967"/>
    <lineage>
        <taxon>Eukaryota</taxon>
        <taxon>Fungi</taxon>
        <taxon>Dikarya</taxon>
        <taxon>Ascomycota</taxon>
        <taxon>Saccharomycotina</taxon>
        <taxon>Pichiomycetes</taxon>
        <taxon>Pichiales</taxon>
        <taxon>Pichiaceae</taxon>
        <taxon>Ogataea</taxon>
        <taxon>Ogataea/Candida clade</taxon>
    </lineage>
</organism>
<dbReference type="EMBL" id="KV453852">
    <property type="protein sequence ID" value="ODV85496.1"/>
    <property type="molecule type" value="Genomic_DNA"/>
</dbReference>
<evidence type="ECO:0000313" key="2">
    <source>
        <dbReference type="Proteomes" id="UP000094801"/>
    </source>
</evidence>
<evidence type="ECO:0000313" key="1">
    <source>
        <dbReference type="EMBL" id="ODV85496.1"/>
    </source>
</evidence>
<protein>
    <submittedName>
        <fullName evidence="1">Uncharacterized protein</fullName>
    </submittedName>
</protein>
<accession>A0A1E4T152</accession>
<dbReference type="Proteomes" id="UP000094801">
    <property type="component" value="Unassembled WGS sequence"/>
</dbReference>
<name>A0A1E4T152_9ASCO</name>
<reference evidence="2" key="1">
    <citation type="submission" date="2016-04" db="EMBL/GenBank/DDBJ databases">
        <title>Comparative genomics of biotechnologically important yeasts.</title>
        <authorList>
            <consortium name="DOE Joint Genome Institute"/>
            <person name="Riley R."/>
            <person name="Haridas S."/>
            <person name="Wolfe K.H."/>
            <person name="Lopes M.R."/>
            <person name="Hittinger C.T."/>
            <person name="Goker M."/>
            <person name="Salamov A."/>
            <person name="Wisecaver J."/>
            <person name="Long T.M."/>
            <person name="Aerts A.L."/>
            <person name="Barry K."/>
            <person name="Choi C."/>
            <person name="Clum A."/>
            <person name="Coughlan A.Y."/>
            <person name="Deshpande S."/>
            <person name="Douglass A.P."/>
            <person name="Hanson S.J."/>
            <person name="Klenk H.-P."/>
            <person name="Labutti K."/>
            <person name="Lapidus A."/>
            <person name="Lindquist E."/>
            <person name="Lipzen A."/>
            <person name="Meier-Kolthoff J.P."/>
            <person name="Ohm R.A."/>
            <person name="Otillar R.P."/>
            <person name="Pangilinan J."/>
            <person name="Peng Y."/>
            <person name="Rokas A."/>
            <person name="Rosa C.A."/>
            <person name="Scheuner C."/>
            <person name="Sibirny A.A."/>
            <person name="Slot J.C."/>
            <person name="Stielow J.B."/>
            <person name="Sun H."/>
            <person name="Kurtzman C.P."/>
            <person name="Blackwell M."/>
            <person name="Grigoriev I.V."/>
            <person name="Jeffries T.W."/>
        </authorList>
    </citation>
    <scope>NUCLEOTIDE SEQUENCE [LARGE SCALE GENOMIC DNA]</scope>
    <source>
        <strain evidence="2">NRRL YB-2248</strain>
    </source>
</reference>
<keyword evidence="2" id="KW-1185">Reference proteome</keyword>
<dbReference type="AlphaFoldDB" id="A0A1E4T152"/>
<proteinExistence type="predicted"/>
<gene>
    <name evidence="1" type="ORF">CANARDRAFT_175954</name>
</gene>